<keyword evidence="1" id="KW-0732">Signal</keyword>
<dbReference type="Pfam" id="PF09694">
    <property type="entry name" value="Gcw_chp"/>
    <property type="match status" value="1"/>
</dbReference>
<dbReference type="RefSeq" id="WP_013215966.1">
    <property type="nucleotide sequence ID" value="NC_014313.1"/>
</dbReference>
<protein>
    <recommendedName>
        <fullName evidence="4">MltA-interacting MipA family protein</fullName>
    </recommendedName>
</protein>
<proteinExistence type="predicted"/>
<evidence type="ECO:0000256" key="1">
    <source>
        <dbReference type="SAM" id="SignalP"/>
    </source>
</evidence>
<organism evidence="2 3">
    <name type="scientific">Hyphomicrobium denitrificans (strain ATCC 51888 / DSM 1869 / NCIMB 11706 / TK 0415)</name>
    <dbReference type="NCBI Taxonomy" id="582899"/>
    <lineage>
        <taxon>Bacteria</taxon>
        <taxon>Pseudomonadati</taxon>
        <taxon>Pseudomonadota</taxon>
        <taxon>Alphaproteobacteria</taxon>
        <taxon>Hyphomicrobiales</taxon>
        <taxon>Hyphomicrobiaceae</taxon>
        <taxon>Hyphomicrobium</taxon>
    </lineage>
</organism>
<evidence type="ECO:0000313" key="2">
    <source>
        <dbReference type="EMBL" id="ADJ23807.1"/>
    </source>
</evidence>
<dbReference type="NCBIfam" id="TIGR02001">
    <property type="entry name" value="gcw_chp"/>
    <property type="match status" value="1"/>
</dbReference>
<gene>
    <name evidence="2" type="ordered locus">Hden_2006</name>
</gene>
<dbReference type="AlphaFoldDB" id="D8JPS3"/>
<feature type="chain" id="PRO_5003116172" description="MltA-interacting MipA family protein" evidence="1">
    <location>
        <begin position="28"/>
        <end position="246"/>
    </location>
</feature>
<sequence precursor="true">MAKFKSFLGVAGVAALASLAMSTAVLASDGEDRKFGYSITLTGTSDYIFRGISSNDQLPAFQPFIEFTYGIAYVNFQGSNIAEPLAPFEMDISAGIRPVTGPVSWDIGVLYYTYPASQAGWGATDYVEFKVGASITPVTNLTLGLTGYWTPDQGGAAGETETVEGNISYTLPKFAIFDPTLSGTLGYTNGDGPNYFLGKVDDYTYWNVGVKLAVDKYFMDFRYWDTSINDSLADSRFVFSAGVNLP</sequence>
<keyword evidence="3" id="KW-1185">Reference proteome</keyword>
<accession>D8JPS3</accession>
<dbReference type="HOGENOM" id="CLU_074587_3_0_5"/>
<reference evidence="3" key="1">
    <citation type="journal article" date="2011" name="J. Bacteriol.">
        <title>Genome sequences of eight morphologically diverse alphaproteobacteria.</title>
        <authorList>
            <consortium name="US DOE Joint Genome Institute"/>
            <person name="Brown P.J."/>
            <person name="Kysela D.T."/>
            <person name="Buechlein A."/>
            <person name="Hemmerich C."/>
            <person name="Brun Y.V."/>
        </authorList>
    </citation>
    <scope>NUCLEOTIDE SEQUENCE [LARGE SCALE GENOMIC DNA]</scope>
    <source>
        <strain evidence="3">ATCC 51888 / DSM 1869 / NCIB 11706 / TK 0415</strain>
    </source>
</reference>
<evidence type="ECO:0000313" key="3">
    <source>
        <dbReference type="Proteomes" id="UP000002033"/>
    </source>
</evidence>
<dbReference type="Proteomes" id="UP000002033">
    <property type="component" value="Chromosome"/>
</dbReference>
<dbReference type="OrthoDB" id="9793561at2"/>
<dbReference type="InterPro" id="IPR010239">
    <property type="entry name" value="CHP02001"/>
</dbReference>
<name>D8JPS3_HYPDA</name>
<evidence type="ECO:0008006" key="4">
    <source>
        <dbReference type="Google" id="ProtNLM"/>
    </source>
</evidence>
<dbReference type="STRING" id="582899.Hden_2006"/>
<dbReference type="EMBL" id="CP002083">
    <property type="protein sequence ID" value="ADJ23807.1"/>
    <property type="molecule type" value="Genomic_DNA"/>
</dbReference>
<dbReference type="KEGG" id="hdn:Hden_2006"/>
<feature type="signal peptide" evidence="1">
    <location>
        <begin position="1"/>
        <end position="27"/>
    </location>
</feature>